<sequence length="38" mass="4418">MARARPKSPRRALKDASSMMLEALRSRCTTRWSYSSCR</sequence>
<dbReference type="AlphaFoldDB" id="A0A0A9FW23"/>
<evidence type="ECO:0000313" key="1">
    <source>
        <dbReference type="EMBL" id="JAE12523.1"/>
    </source>
</evidence>
<organism evidence="1">
    <name type="scientific">Arundo donax</name>
    <name type="common">Giant reed</name>
    <name type="synonym">Donax arundinaceus</name>
    <dbReference type="NCBI Taxonomy" id="35708"/>
    <lineage>
        <taxon>Eukaryota</taxon>
        <taxon>Viridiplantae</taxon>
        <taxon>Streptophyta</taxon>
        <taxon>Embryophyta</taxon>
        <taxon>Tracheophyta</taxon>
        <taxon>Spermatophyta</taxon>
        <taxon>Magnoliopsida</taxon>
        <taxon>Liliopsida</taxon>
        <taxon>Poales</taxon>
        <taxon>Poaceae</taxon>
        <taxon>PACMAD clade</taxon>
        <taxon>Arundinoideae</taxon>
        <taxon>Arundineae</taxon>
        <taxon>Arundo</taxon>
    </lineage>
</organism>
<proteinExistence type="predicted"/>
<reference evidence="1" key="1">
    <citation type="submission" date="2014-09" db="EMBL/GenBank/DDBJ databases">
        <authorList>
            <person name="Magalhaes I.L.F."/>
            <person name="Oliveira U."/>
            <person name="Santos F.R."/>
            <person name="Vidigal T.H.D.A."/>
            <person name="Brescovit A.D."/>
            <person name="Santos A.J."/>
        </authorList>
    </citation>
    <scope>NUCLEOTIDE SEQUENCE</scope>
    <source>
        <tissue evidence="1">Shoot tissue taken approximately 20 cm above the soil surface</tissue>
    </source>
</reference>
<name>A0A0A9FW23_ARUDO</name>
<dbReference type="EMBL" id="GBRH01185373">
    <property type="protein sequence ID" value="JAE12523.1"/>
    <property type="molecule type" value="Transcribed_RNA"/>
</dbReference>
<protein>
    <submittedName>
        <fullName evidence="1">Uncharacterized protein</fullName>
    </submittedName>
</protein>
<accession>A0A0A9FW23</accession>
<reference evidence="1" key="2">
    <citation type="journal article" date="2015" name="Data Brief">
        <title>Shoot transcriptome of the giant reed, Arundo donax.</title>
        <authorList>
            <person name="Barrero R.A."/>
            <person name="Guerrero F.D."/>
            <person name="Moolhuijzen P."/>
            <person name="Goolsby J.A."/>
            <person name="Tidwell J."/>
            <person name="Bellgard S.E."/>
            <person name="Bellgard M.I."/>
        </authorList>
    </citation>
    <scope>NUCLEOTIDE SEQUENCE</scope>
    <source>
        <tissue evidence="1">Shoot tissue taken approximately 20 cm above the soil surface</tissue>
    </source>
</reference>